<proteinExistence type="predicted"/>
<dbReference type="PANTHER" id="PTHR33103">
    <property type="entry name" value="OS01G0153900 PROTEIN"/>
    <property type="match status" value="1"/>
</dbReference>
<evidence type="ECO:0000313" key="1">
    <source>
        <dbReference type="EMBL" id="KAK9668944.1"/>
    </source>
</evidence>
<name>A0AAW1H0L2_SAPOF</name>
<dbReference type="AlphaFoldDB" id="A0AAW1H0L2"/>
<dbReference type="PANTHER" id="PTHR33103:SF19">
    <property type="entry name" value="OS09G0544700 PROTEIN"/>
    <property type="match status" value="1"/>
</dbReference>
<evidence type="ECO:0000313" key="2">
    <source>
        <dbReference type="Proteomes" id="UP001443914"/>
    </source>
</evidence>
<sequence>MVDVKEKKVIFAKANKKFVAFIFSLITLPLSSVTKTASLGMLYKTIASLDRQCFEQNVSSSSVFKPRAPVSVPLLSFPFHDSTENQQNVYYHGGISGISPFSIIGGTMYMVADNLEVKPMSISLIKSRVKEFDVLEEKQVQVGLQEVYT</sequence>
<gene>
    <name evidence="1" type="ORF">RND81_13G097600</name>
</gene>
<organism evidence="1 2">
    <name type="scientific">Saponaria officinalis</name>
    <name type="common">Common soapwort</name>
    <name type="synonym">Lychnis saponaria</name>
    <dbReference type="NCBI Taxonomy" id="3572"/>
    <lineage>
        <taxon>Eukaryota</taxon>
        <taxon>Viridiplantae</taxon>
        <taxon>Streptophyta</taxon>
        <taxon>Embryophyta</taxon>
        <taxon>Tracheophyta</taxon>
        <taxon>Spermatophyta</taxon>
        <taxon>Magnoliopsida</taxon>
        <taxon>eudicotyledons</taxon>
        <taxon>Gunneridae</taxon>
        <taxon>Pentapetalae</taxon>
        <taxon>Caryophyllales</taxon>
        <taxon>Caryophyllaceae</taxon>
        <taxon>Caryophylleae</taxon>
        <taxon>Saponaria</taxon>
    </lineage>
</organism>
<accession>A0AAW1H0L2</accession>
<comment type="caution">
    <text evidence="1">The sequence shown here is derived from an EMBL/GenBank/DDBJ whole genome shotgun (WGS) entry which is preliminary data.</text>
</comment>
<dbReference type="Pfam" id="PF05056">
    <property type="entry name" value="DUF674"/>
    <property type="match status" value="1"/>
</dbReference>
<dbReference type="Proteomes" id="UP001443914">
    <property type="component" value="Unassembled WGS sequence"/>
</dbReference>
<keyword evidence="2" id="KW-1185">Reference proteome</keyword>
<reference evidence="1" key="1">
    <citation type="submission" date="2024-03" db="EMBL/GenBank/DDBJ databases">
        <title>WGS assembly of Saponaria officinalis var. Norfolk2.</title>
        <authorList>
            <person name="Jenkins J."/>
            <person name="Shu S."/>
            <person name="Grimwood J."/>
            <person name="Barry K."/>
            <person name="Goodstein D."/>
            <person name="Schmutz J."/>
            <person name="Leebens-Mack J."/>
            <person name="Osbourn A."/>
        </authorList>
    </citation>
    <scope>NUCLEOTIDE SEQUENCE [LARGE SCALE GENOMIC DNA]</scope>
    <source>
        <strain evidence="1">JIC</strain>
    </source>
</reference>
<dbReference type="InterPro" id="IPR007750">
    <property type="entry name" value="DUF674"/>
</dbReference>
<protein>
    <submittedName>
        <fullName evidence="1">Uncharacterized protein</fullName>
    </submittedName>
</protein>
<dbReference type="EMBL" id="JBDFQZ010000013">
    <property type="protein sequence ID" value="KAK9668944.1"/>
    <property type="molecule type" value="Genomic_DNA"/>
</dbReference>